<feature type="region of interest" description="Disordered" evidence="1">
    <location>
        <begin position="1"/>
        <end position="25"/>
    </location>
</feature>
<gene>
    <name evidence="2" type="ORF">TIFTF001_034915</name>
</gene>
<evidence type="ECO:0000313" key="3">
    <source>
        <dbReference type="Proteomes" id="UP001187192"/>
    </source>
</evidence>
<evidence type="ECO:0000256" key="1">
    <source>
        <dbReference type="SAM" id="MobiDB-lite"/>
    </source>
</evidence>
<dbReference type="Proteomes" id="UP001187192">
    <property type="component" value="Unassembled WGS sequence"/>
</dbReference>
<protein>
    <recommendedName>
        <fullName evidence="4">Gag protein</fullName>
    </recommendedName>
</protein>
<proteinExistence type="predicted"/>
<keyword evidence="3" id="KW-1185">Reference proteome</keyword>
<accession>A0AA88E0S9</accession>
<reference evidence="2" key="1">
    <citation type="submission" date="2023-07" db="EMBL/GenBank/DDBJ databases">
        <title>draft genome sequence of fig (Ficus carica).</title>
        <authorList>
            <person name="Takahashi T."/>
            <person name="Nishimura K."/>
        </authorList>
    </citation>
    <scope>NUCLEOTIDE SEQUENCE</scope>
</reference>
<evidence type="ECO:0000313" key="2">
    <source>
        <dbReference type="EMBL" id="GMN65852.1"/>
    </source>
</evidence>
<organism evidence="2 3">
    <name type="scientific">Ficus carica</name>
    <name type="common">Common fig</name>
    <dbReference type="NCBI Taxonomy" id="3494"/>
    <lineage>
        <taxon>Eukaryota</taxon>
        <taxon>Viridiplantae</taxon>
        <taxon>Streptophyta</taxon>
        <taxon>Embryophyta</taxon>
        <taxon>Tracheophyta</taxon>
        <taxon>Spermatophyta</taxon>
        <taxon>Magnoliopsida</taxon>
        <taxon>eudicotyledons</taxon>
        <taxon>Gunneridae</taxon>
        <taxon>Pentapetalae</taxon>
        <taxon>rosids</taxon>
        <taxon>fabids</taxon>
        <taxon>Rosales</taxon>
        <taxon>Moraceae</taxon>
        <taxon>Ficeae</taxon>
        <taxon>Ficus</taxon>
    </lineage>
</organism>
<comment type="caution">
    <text evidence="2">The sequence shown here is derived from an EMBL/GenBank/DDBJ whole genome shotgun (WGS) entry which is preliminary data.</text>
</comment>
<name>A0AA88E0S9_FICCA</name>
<sequence length="233" mass="27026">MPHAGEVPPRDNEMPPVAPQAPEVNQGIPRNLDVPIAPVAPVRIQAIPPMAGEDLLYERFRRMKASKFERLMDPIEANNWLMDVQVILDFMGLTEQEKVFCASFALKKDARNWVMYYNQEIIVAQRDEFNSMKQGSMTVLEAVKKFEHLARLYPELVPNETEKVRRMMKMFRKDIAKQVSTGNSPPTLVADYISRAIRAEYWINQDKEVRAQIFKAKKEEKVVLKQSQPKEFY</sequence>
<dbReference type="EMBL" id="BTGU01000266">
    <property type="protein sequence ID" value="GMN65852.1"/>
    <property type="molecule type" value="Genomic_DNA"/>
</dbReference>
<dbReference type="AlphaFoldDB" id="A0AA88E0S9"/>
<evidence type="ECO:0008006" key="4">
    <source>
        <dbReference type="Google" id="ProtNLM"/>
    </source>
</evidence>